<dbReference type="OrthoDB" id="5245206at2759"/>
<reference evidence="2" key="1">
    <citation type="journal article" date="2020" name="Stud. Mycol.">
        <title>101 Dothideomycetes genomes: a test case for predicting lifestyles and emergence of pathogens.</title>
        <authorList>
            <person name="Haridas S."/>
            <person name="Albert R."/>
            <person name="Binder M."/>
            <person name="Bloem J."/>
            <person name="Labutti K."/>
            <person name="Salamov A."/>
            <person name="Andreopoulos B."/>
            <person name="Baker S."/>
            <person name="Barry K."/>
            <person name="Bills G."/>
            <person name="Bluhm B."/>
            <person name="Cannon C."/>
            <person name="Castanera R."/>
            <person name="Culley D."/>
            <person name="Daum C."/>
            <person name="Ezra D."/>
            <person name="Gonzalez J."/>
            <person name="Henrissat B."/>
            <person name="Kuo A."/>
            <person name="Liang C."/>
            <person name="Lipzen A."/>
            <person name="Lutzoni F."/>
            <person name="Magnuson J."/>
            <person name="Mondo S."/>
            <person name="Nolan M."/>
            <person name="Ohm R."/>
            <person name="Pangilinan J."/>
            <person name="Park H.-J."/>
            <person name="Ramirez L."/>
            <person name="Alfaro M."/>
            <person name="Sun H."/>
            <person name="Tritt A."/>
            <person name="Yoshinaga Y."/>
            <person name="Zwiers L.-H."/>
            <person name="Turgeon B."/>
            <person name="Goodwin S."/>
            <person name="Spatafora J."/>
            <person name="Crous P."/>
            <person name="Grigoriev I."/>
        </authorList>
    </citation>
    <scope>NUCLEOTIDE SEQUENCE</scope>
    <source>
        <strain evidence="2">CBS 122681</strain>
    </source>
</reference>
<sequence length="637" mass="69813">MVLVTRFLWHKHSKNDTEKPRDVSADHSHERVFSKFFSGDTPWTRALGSKHGKGERVPTLAGIIKAGDEGVYSSTFFNRLHQQQNPSESSLPALYQEFADHLRSRGVVDKSAYTPALSDFISRQKRGLRRSQSTRPTKQARPELPSRHRTSIDLAEMGLGRARSRRVTPVLTSAFNKLPEEIRGASESATSWMVDLRHTSYYDGKMSIAVVPEEVVALAAILGTQPTVTAQDSKSGVLHSTTRTGALGISINVTFTANGKCEVMLSHQKQSISQLPAKGSAYSTLWAKHLAAGSLPFAQNKHHLDSILITSDTLSAIQSGACLRVGTSDAMTNASRFLTSLPNSRKVKFHTLSSSSTSTSTPLLLHAIANMPFSGGFTPLAAMSLINTVGFVASGGLPAGRLLQRLESLIEKVHRQAPHLGLFGPLYEAANARQLFREHEHLGKMATGAIEHEDIADRTARMHRYTTLLERLMFLVPDMKTQDVLAAVQEALRKELEHSYADAVAVFARGGASPDASLHTPTKRLSSHSTRPHYSKRYSLNITPPTDSQTPPSAFCAPKRASTFPQALLIDPHSNLGRDAERILKLELPFSVETVAFVARLILVAWTLSVEPVAWEEGEQGIKMLDLASLPEKMIMS</sequence>
<dbReference type="EMBL" id="MU004466">
    <property type="protein sequence ID" value="KAF2650133.1"/>
    <property type="molecule type" value="Genomic_DNA"/>
</dbReference>
<evidence type="ECO:0000313" key="3">
    <source>
        <dbReference type="Proteomes" id="UP000799324"/>
    </source>
</evidence>
<accession>A0A6A6SU71</accession>
<feature type="region of interest" description="Disordered" evidence="1">
    <location>
        <begin position="124"/>
        <end position="147"/>
    </location>
</feature>
<dbReference type="Proteomes" id="UP000799324">
    <property type="component" value="Unassembled WGS sequence"/>
</dbReference>
<protein>
    <submittedName>
        <fullName evidence="2">Uncharacterized protein</fullName>
    </submittedName>
</protein>
<name>A0A6A6SU71_9PLEO</name>
<proteinExistence type="predicted"/>
<gene>
    <name evidence="2" type="ORF">K491DRAFT_609442</name>
</gene>
<evidence type="ECO:0000256" key="1">
    <source>
        <dbReference type="SAM" id="MobiDB-lite"/>
    </source>
</evidence>
<keyword evidence="3" id="KW-1185">Reference proteome</keyword>
<dbReference type="AlphaFoldDB" id="A0A6A6SU71"/>
<evidence type="ECO:0000313" key="2">
    <source>
        <dbReference type="EMBL" id="KAF2650133.1"/>
    </source>
</evidence>
<organism evidence="2 3">
    <name type="scientific">Lophiostoma macrostomum CBS 122681</name>
    <dbReference type="NCBI Taxonomy" id="1314788"/>
    <lineage>
        <taxon>Eukaryota</taxon>
        <taxon>Fungi</taxon>
        <taxon>Dikarya</taxon>
        <taxon>Ascomycota</taxon>
        <taxon>Pezizomycotina</taxon>
        <taxon>Dothideomycetes</taxon>
        <taxon>Pleosporomycetidae</taxon>
        <taxon>Pleosporales</taxon>
        <taxon>Lophiostomataceae</taxon>
        <taxon>Lophiostoma</taxon>
    </lineage>
</organism>